<feature type="transmembrane region" description="Helical" evidence="1">
    <location>
        <begin position="28"/>
        <end position="46"/>
    </location>
</feature>
<feature type="transmembrane region" description="Helical" evidence="1">
    <location>
        <begin position="91"/>
        <end position="113"/>
    </location>
</feature>
<dbReference type="GO" id="GO:0006508">
    <property type="term" value="P:proteolysis"/>
    <property type="evidence" value="ECO:0007669"/>
    <property type="project" value="UniProtKB-KW"/>
</dbReference>
<dbReference type="AlphaFoldDB" id="A0A3S4Z4Z0"/>
<protein>
    <submittedName>
        <fullName evidence="3">CAAX amino terminal protease self- immunity</fullName>
    </submittedName>
</protein>
<feature type="transmembrane region" description="Helical" evidence="1">
    <location>
        <begin position="52"/>
        <end position="70"/>
    </location>
</feature>
<dbReference type="Proteomes" id="UP000269542">
    <property type="component" value="Chromosome"/>
</dbReference>
<dbReference type="InterPro" id="IPR003675">
    <property type="entry name" value="Rce1/LyrA-like_dom"/>
</dbReference>
<name>A0A3S4Z4Z0_9ACTO</name>
<organism evidence="3 4">
    <name type="scientific">Trueperella bialowiezensis</name>
    <dbReference type="NCBI Taxonomy" id="312285"/>
    <lineage>
        <taxon>Bacteria</taxon>
        <taxon>Bacillati</taxon>
        <taxon>Actinomycetota</taxon>
        <taxon>Actinomycetes</taxon>
        <taxon>Actinomycetales</taxon>
        <taxon>Actinomycetaceae</taxon>
        <taxon>Trueperella</taxon>
    </lineage>
</organism>
<dbReference type="KEGG" id="tbw:NCTC13354_00760"/>
<keyword evidence="1" id="KW-0472">Membrane</keyword>
<feature type="domain" description="CAAX prenyl protease 2/Lysostaphin resistance protein A-like" evidence="2">
    <location>
        <begin position="130"/>
        <end position="243"/>
    </location>
</feature>
<evidence type="ECO:0000313" key="4">
    <source>
        <dbReference type="Proteomes" id="UP000269542"/>
    </source>
</evidence>
<dbReference type="EMBL" id="LR134476">
    <property type="protein sequence ID" value="VEI13060.1"/>
    <property type="molecule type" value="Genomic_DNA"/>
</dbReference>
<dbReference type="PIRSF" id="PIRSF026622">
    <property type="entry name" value="Proteas_026622"/>
    <property type="match status" value="1"/>
</dbReference>
<keyword evidence="4" id="KW-1185">Reference proteome</keyword>
<dbReference type="GO" id="GO:0080120">
    <property type="term" value="P:CAAX-box protein maturation"/>
    <property type="evidence" value="ECO:0007669"/>
    <property type="project" value="UniProtKB-ARBA"/>
</dbReference>
<dbReference type="RefSeq" id="WP_126416211.1">
    <property type="nucleotide sequence ID" value="NZ_LR134476.1"/>
</dbReference>
<evidence type="ECO:0000313" key="3">
    <source>
        <dbReference type="EMBL" id="VEI13060.1"/>
    </source>
</evidence>
<dbReference type="Pfam" id="PF02517">
    <property type="entry name" value="Rce1-like"/>
    <property type="match status" value="1"/>
</dbReference>
<dbReference type="OrthoDB" id="3291654at2"/>
<reference evidence="3 4" key="1">
    <citation type="submission" date="2018-12" db="EMBL/GenBank/DDBJ databases">
        <authorList>
            <consortium name="Pathogen Informatics"/>
        </authorList>
    </citation>
    <scope>NUCLEOTIDE SEQUENCE [LARGE SCALE GENOMIC DNA]</scope>
    <source>
        <strain evidence="3 4">NCTC13354</strain>
    </source>
</reference>
<keyword evidence="1" id="KW-0812">Transmembrane</keyword>
<proteinExistence type="predicted"/>
<evidence type="ECO:0000259" key="2">
    <source>
        <dbReference type="Pfam" id="PF02517"/>
    </source>
</evidence>
<keyword evidence="1" id="KW-1133">Transmembrane helix</keyword>
<feature type="transmembrane region" description="Helical" evidence="1">
    <location>
        <begin position="231"/>
        <end position="253"/>
    </location>
</feature>
<keyword evidence="3" id="KW-0645">Protease</keyword>
<accession>A0A3S4Z4Z0</accession>
<feature type="transmembrane region" description="Helical" evidence="1">
    <location>
        <begin position="200"/>
        <end position="224"/>
    </location>
</feature>
<sequence>MAVEVVGVRRSVQREAKRGVPCEPKRGGRRRVVLVVVGLLLALNLVSKLTPLSSWFFTVPLGVGVLVFVARRMGMTWHDIGLSRETLKKGLWYGAVASILVLLGVTIGLLIPLTRPLFLDEGFSSVRTALLSAFVIIPLQTALPEELAFRGVLHSSLQELGGIKAAVLVGSGLFGLWHVTSSFGLTAGNQGLTAILGSGTFAQLAGIGLAVLATSLAGLAFTWLRHRTGSVLAPLGLHCAFNGFGALAAAAAFHL</sequence>
<gene>
    <name evidence="3" type="ORF">NCTC13354_00760</name>
</gene>
<evidence type="ECO:0000256" key="1">
    <source>
        <dbReference type="SAM" id="Phobius"/>
    </source>
</evidence>
<keyword evidence="3" id="KW-0378">Hydrolase</keyword>
<feature type="transmembrane region" description="Helical" evidence="1">
    <location>
        <begin position="125"/>
        <end position="143"/>
    </location>
</feature>
<dbReference type="GO" id="GO:0004175">
    <property type="term" value="F:endopeptidase activity"/>
    <property type="evidence" value="ECO:0007669"/>
    <property type="project" value="UniProtKB-ARBA"/>
</dbReference>
<feature type="transmembrane region" description="Helical" evidence="1">
    <location>
        <begin position="163"/>
        <end position="180"/>
    </location>
</feature>
<dbReference type="InterPro" id="IPR015837">
    <property type="entry name" value="UCP026622_CAAX_protease"/>
</dbReference>